<dbReference type="Proteomes" id="UP000502248">
    <property type="component" value="Chromosome"/>
</dbReference>
<feature type="compositionally biased region" description="Polar residues" evidence="1">
    <location>
        <begin position="29"/>
        <end position="40"/>
    </location>
</feature>
<dbReference type="AlphaFoldDB" id="A0A7Z2ZPJ1"/>
<protein>
    <submittedName>
        <fullName evidence="2">Uncharacterized protein</fullName>
    </submittedName>
</protein>
<proteinExistence type="predicted"/>
<keyword evidence="3" id="KW-1185">Reference proteome</keyword>
<feature type="region of interest" description="Disordered" evidence="1">
    <location>
        <begin position="1"/>
        <end position="84"/>
    </location>
</feature>
<dbReference type="KEGG" id="cheb:HH215_32460"/>
<name>A0A7Z2ZPJ1_9BACL</name>
<accession>A0A7Z2ZPJ1</accession>
<dbReference type="RefSeq" id="WP_169283672.1">
    <property type="nucleotide sequence ID" value="NZ_CP051680.1"/>
</dbReference>
<organism evidence="2 3">
    <name type="scientific">Cohnella herbarum</name>
    <dbReference type="NCBI Taxonomy" id="2728023"/>
    <lineage>
        <taxon>Bacteria</taxon>
        <taxon>Bacillati</taxon>
        <taxon>Bacillota</taxon>
        <taxon>Bacilli</taxon>
        <taxon>Bacillales</taxon>
        <taxon>Paenibacillaceae</taxon>
        <taxon>Cohnella</taxon>
    </lineage>
</organism>
<evidence type="ECO:0000313" key="3">
    <source>
        <dbReference type="Proteomes" id="UP000502248"/>
    </source>
</evidence>
<gene>
    <name evidence="2" type="ORF">HH215_32460</name>
</gene>
<dbReference type="EMBL" id="CP051680">
    <property type="protein sequence ID" value="QJD87428.1"/>
    <property type="molecule type" value="Genomic_DNA"/>
</dbReference>
<evidence type="ECO:0000313" key="2">
    <source>
        <dbReference type="EMBL" id="QJD87428.1"/>
    </source>
</evidence>
<sequence length="127" mass="13888">MSKSEGLTVTVPFKLENERNSGAQRPYFSGNSHAGRNSGAQHPYFTKNLPAGRNSGAQHPYFTKNPLAGRNSGAQHPYFSRNPLAERNSGVVDSISQSDCPVPRAKRKLKISKMNDILLLLKPPNIG</sequence>
<reference evidence="2 3" key="1">
    <citation type="submission" date="2020-04" db="EMBL/GenBank/DDBJ databases">
        <title>Genome sequencing of novel species.</title>
        <authorList>
            <person name="Heo J."/>
            <person name="Kim S.-J."/>
            <person name="Kim J.-S."/>
            <person name="Hong S.-B."/>
            <person name="Kwon S.-W."/>
        </authorList>
    </citation>
    <scope>NUCLEOTIDE SEQUENCE [LARGE SCALE GENOMIC DNA]</scope>
    <source>
        <strain evidence="2 3">MFER-1</strain>
    </source>
</reference>
<evidence type="ECO:0000256" key="1">
    <source>
        <dbReference type="SAM" id="MobiDB-lite"/>
    </source>
</evidence>